<feature type="domain" description="UvrD-like helicase ATP-binding" evidence="13">
    <location>
        <begin position="11"/>
        <end position="295"/>
    </location>
</feature>
<keyword evidence="5 11" id="KW-0067">ATP-binding</keyword>
<feature type="compositionally biased region" description="Acidic residues" evidence="12">
    <location>
        <begin position="556"/>
        <end position="565"/>
    </location>
</feature>
<evidence type="ECO:0000259" key="14">
    <source>
        <dbReference type="PROSITE" id="PS51217"/>
    </source>
</evidence>
<sequence>MDKTHFEETIKSLNEVQQQAVRSESKHLQILAGPGSGKTRVLTARVASLVIEKGIAPGHIIVVTFTNKAANEMKERLVKLIGEKNTERLLLGTFHTLCSRILRRFGSLVNVDPSFTIADTQTSQEIISQLRSDPETPIDDFTRTKQKVGAIWGLISKAKSKGYTAARYAKDFGSEFKTKDIAILYTKYEEKLKQLNLVDFDNLLLKGCELFVKKKDVLSNIKAVLVDEYQDTNVVQYDLIRLIMTQANDKIITIVGDPDQSIFGWRSAEPKNFNKMVCDFDKTMAIHMEQNYRSTSTILDSALHVISQDRTRIDKALYTNNPKGIPIVLNRPRNESSQAAFVAKEINRVIKYSKGLINYKDIAVLMRMNFISQQFEQVFRSHKIPFTIVGGDRFFDRVEIKDITCYLRFAYNPCDYLSFARIVNVPRRGIGAVTLKKLVDFNDKQEGSILDSLQKIVTGKDKSVVSPAVSKKLKGLVDICSEIRRLIDEREEIHEIIHYIVEATGYKEYLKEHHFQDHESRWSNIGELISIAKGKPNEEEYKDSESELNESTTVIDMEEEADDDSPKEYATITEDGVTIIEMEEEPDDVEELNVIQSEDRFQSQAKQSQPGAQPSSSSSQSRDFTDNDDLFDVKDAVADFLEYCSLCSNQKELEEAEGGKVTIATLHSSKGSLEWPCVFIATCNEGVIPHSMAEDVTEEGQVMIKKILLISRLLYVGMTRSKFLLYCVSPIERNSWGRIETESMSGYLRNLDRSLYTTTVPDWDDSVRAMLATTIDKPIPPPDSELVTTKKGKKTKNDENYDNRDSNSMRFEFKRNCEQFGGFTSASKLYQQSNNKRPKKHN</sequence>
<evidence type="ECO:0000256" key="3">
    <source>
        <dbReference type="ARBA" id="ARBA00022801"/>
    </source>
</evidence>
<comment type="similarity">
    <text evidence="1">Belongs to the helicase family. UvrD subfamily.</text>
</comment>
<feature type="binding site" evidence="11">
    <location>
        <begin position="32"/>
        <end position="39"/>
    </location>
    <ligand>
        <name>ATP</name>
        <dbReference type="ChEBI" id="CHEBI:30616"/>
    </ligand>
</feature>
<dbReference type="Pfam" id="PF13361">
    <property type="entry name" value="UvrD_C"/>
    <property type="match status" value="2"/>
</dbReference>
<dbReference type="AlphaFoldDB" id="A0A1C7N2U8"/>
<name>A0A1C7N2U8_9FUNG</name>
<comment type="caution">
    <text evidence="15">The sequence shown here is derived from an EMBL/GenBank/DDBJ whole genome shotgun (WGS) entry which is preliminary data.</text>
</comment>
<evidence type="ECO:0000313" key="16">
    <source>
        <dbReference type="Proteomes" id="UP000093000"/>
    </source>
</evidence>
<comment type="catalytic activity">
    <reaction evidence="10">
        <text>ATP + H2O = ADP + phosphate + H(+)</text>
        <dbReference type="Rhea" id="RHEA:13065"/>
        <dbReference type="ChEBI" id="CHEBI:15377"/>
        <dbReference type="ChEBI" id="CHEBI:15378"/>
        <dbReference type="ChEBI" id="CHEBI:30616"/>
        <dbReference type="ChEBI" id="CHEBI:43474"/>
        <dbReference type="ChEBI" id="CHEBI:456216"/>
        <dbReference type="EC" id="5.6.2.4"/>
    </reaction>
</comment>
<evidence type="ECO:0000259" key="13">
    <source>
        <dbReference type="PROSITE" id="PS51198"/>
    </source>
</evidence>
<dbReference type="InterPro" id="IPR027417">
    <property type="entry name" value="P-loop_NTPase"/>
</dbReference>
<dbReference type="CDD" id="cd17932">
    <property type="entry name" value="DEXQc_UvrD"/>
    <property type="match status" value="1"/>
</dbReference>
<evidence type="ECO:0000256" key="4">
    <source>
        <dbReference type="ARBA" id="ARBA00022806"/>
    </source>
</evidence>
<keyword evidence="6" id="KW-0238">DNA-binding</keyword>
<evidence type="ECO:0000256" key="11">
    <source>
        <dbReference type="PROSITE-ProRule" id="PRU00560"/>
    </source>
</evidence>
<dbReference type="SUPFAM" id="SSF52540">
    <property type="entry name" value="P-loop containing nucleoside triphosphate hydrolases"/>
    <property type="match status" value="1"/>
</dbReference>
<evidence type="ECO:0000313" key="15">
    <source>
        <dbReference type="EMBL" id="OBZ83475.1"/>
    </source>
</evidence>
<keyword evidence="4 11" id="KW-0347">Helicase</keyword>
<evidence type="ECO:0000256" key="1">
    <source>
        <dbReference type="ARBA" id="ARBA00009922"/>
    </source>
</evidence>
<dbReference type="InterPro" id="IPR014017">
    <property type="entry name" value="DNA_helicase_UvrD-like_C"/>
</dbReference>
<accession>A0A1C7N2U8</accession>
<feature type="compositionally biased region" description="Low complexity" evidence="12">
    <location>
        <begin position="602"/>
        <end position="621"/>
    </location>
</feature>
<keyword evidence="2 11" id="KW-0547">Nucleotide-binding</keyword>
<keyword evidence="3 11" id="KW-0378">Hydrolase</keyword>
<feature type="region of interest" description="Disordered" evidence="12">
    <location>
        <begin position="535"/>
        <end position="567"/>
    </location>
</feature>
<feature type="domain" description="UvrD-like helicase C-terminal" evidence="14">
    <location>
        <begin position="296"/>
        <end position="671"/>
    </location>
</feature>
<dbReference type="Pfam" id="PF00580">
    <property type="entry name" value="UvrD-helicase"/>
    <property type="match status" value="1"/>
</dbReference>
<dbReference type="Gene3D" id="3.40.50.300">
    <property type="entry name" value="P-loop containing nucleotide triphosphate hydrolases"/>
    <property type="match status" value="3"/>
</dbReference>
<evidence type="ECO:0000256" key="5">
    <source>
        <dbReference type="ARBA" id="ARBA00022840"/>
    </source>
</evidence>
<comment type="catalytic activity">
    <reaction evidence="8">
        <text>Couples ATP hydrolysis with the unwinding of duplex DNA by translocating in the 3'-5' direction.</text>
        <dbReference type="EC" id="5.6.2.4"/>
    </reaction>
</comment>
<dbReference type="InterPro" id="IPR000212">
    <property type="entry name" value="DNA_helicase_UvrD/REP"/>
</dbReference>
<dbReference type="FunCoup" id="A0A1C7N2U8">
    <property type="interactions" value="341"/>
</dbReference>
<dbReference type="InterPro" id="IPR013986">
    <property type="entry name" value="DExx_box_DNA_helicase_dom_sf"/>
</dbReference>
<feature type="region of interest" description="Disordered" evidence="12">
    <location>
        <begin position="775"/>
        <end position="808"/>
    </location>
</feature>
<evidence type="ECO:0000256" key="12">
    <source>
        <dbReference type="SAM" id="MobiDB-lite"/>
    </source>
</evidence>
<dbReference type="GO" id="GO:0043138">
    <property type="term" value="F:3'-5' DNA helicase activity"/>
    <property type="evidence" value="ECO:0007669"/>
    <property type="project" value="UniProtKB-EC"/>
</dbReference>
<reference evidence="15 16" key="1">
    <citation type="submission" date="2016-03" db="EMBL/GenBank/DDBJ databases">
        <title>Choanephora cucurbitarum.</title>
        <authorList>
            <person name="Min B."/>
            <person name="Park H."/>
            <person name="Park J.-H."/>
            <person name="Shin H.-D."/>
            <person name="Choi I.-G."/>
        </authorList>
    </citation>
    <scope>NUCLEOTIDE SEQUENCE [LARGE SCALE GENOMIC DNA]</scope>
    <source>
        <strain evidence="15 16">KUS-F28377</strain>
    </source>
</reference>
<gene>
    <name evidence="15" type="primary">pcrA</name>
    <name evidence="15" type="ORF">A0J61_08475</name>
</gene>
<dbReference type="GO" id="GO:0005634">
    <property type="term" value="C:nucleus"/>
    <property type="evidence" value="ECO:0007669"/>
    <property type="project" value="TreeGrafter"/>
</dbReference>
<protein>
    <recommendedName>
        <fullName evidence="9">DNA 3'-5' helicase</fullName>
        <ecNumber evidence="9">5.6.2.4</ecNumber>
    </recommendedName>
</protein>
<dbReference type="PROSITE" id="PS51198">
    <property type="entry name" value="UVRD_HELICASE_ATP_BIND"/>
    <property type="match status" value="1"/>
</dbReference>
<dbReference type="InterPro" id="IPR014016">
    <property type="entry name" value="UvrD-like_ATP-bd"/>
</dbReference>
<dbReference type="EMBL" id="LUGH01000656">
    <property type="protein sequence ID" value="OBZ83475.1"/>
    <property type="molecule type" value="Genomic_DNA"/>
</dbReference>
<dbReference type="InParanoid" id="A0A1C7N2U8"/>
<dbReference type="STRING" id="101091.A0A1C7N2U8"/>
<evidence type="ECO:0000256" key="6">
    <source>
        <dbReference type="ARBA" id="ARBA00023125"/>
    </source>
</evidence>
<dbReference type="OrthoDB" id="1470711at2759"/>
<proteinExistence type="inferred from homology"/>
<dbReference type="GO" id="GO:0016787">
    <property type="term" value="F:hydrolase activity"/>
    <property type="evidence" value="ECO:0007669"/>
    <property type="project" value="UniProtKB-UniRule"/>
</dbReference>
<evidence type="ECO:0000256" key="8">
    <source>
        <dbReference type="ARBA" id="ARBA00034617"/>
    </source>
</evidence>
<feature type="region of interest" description="Disordered" evidence="12">
    <location>
        <begin position="600"/>
        <end position="626"/>
    </location>
</feature>
<evidence type="ECO:0000256" key="10">
    <source>
        <dbReference type="ARBA" id="ARBA00048988"/>
    </source>
</evidence>
<dbReference type="Gene3D" id="1.10.10.160">
    <property type="match status" value="1"/>
</dbReference>
<dbReference type="PANTHER" id="PTHR11070:SF2">
    <property type="entry name" value="ATP-DEPENDENT DNA HELICASE SRS2"/>
    <property type="match status" value="1"/>
</dbReference>
<evidence type="ECO:0000256" key="7">
    <source>
        <dbReference type="ARBA" id="ARBA00023235"/>
    </source>
</evidence>
<dbReference type="PANTHER" id="PTHR11070">
    <property type="entry name" value="UVRD / RECB / PCRA DNA HELICASE FAMILY MEMBER"/>
    <property type="match status" value="1"/>
</dbReference>
<dbReference type="GO" id="GO:0005524">
    <property type="term" value="F:ATP binding"/>
    <property type="evidence" value="ECO:0007669"/>
    <property type="project" value="UniProtKB-UniRule"/>
</dbReference>
<evidence type="ECO:0000256" key="2">
    <source>
        <dbReference type="ARBA" id="ARBA00022741"/>
    </source>
</evidence>
<dbReference type="Proteomes" id="UP000093000">
    <property type="component" value="Unassembled WGS sequence"/>
</dbReference>
<feature type="compositionally biased region" description="Basic and acidic residues" evidence="12">
    <location>
        <begin position="535"/>
        <end position="545"/>
    </location>
</feature>
<dbReference type="EC" id="5.6.2.4" evidence="9"/>
<feature type="compositionally biased region" description="Basic and acidic residues" evidence="12">
    <location>
        <begin position="795"/>
        <end position="808"/>
    </location>
</feature>
<dbReference type="GO" id="GO:0003677">
    <property type="term" value="F:DNA binding"/>
    <property type="evidence" value="ECO:0007669"/>
    <property type="project" value="UniProtKB-KW"/>
</dbReference>
<organism evidence="15 16">
    <name type="scientific">Choanephora cucurbitarum</name>
    <dbReference type="NCBI Taxonomy" id="101091"/>
    <lineage>
        <taxon>Eukaryota</taxon>
        <taxon>Fungi</taxon>
        <taxon>Fungi incertae sedis</taxon>
        <taxon>Mucoromycota</taxon>
        <taxon>Mucoromycotina</taxon>
        <taxon>Mucoromycetes</taxon>
        <taxon>Mucorales</taxon>
        <taxon>Mucorineae</taxon>
        <taxon>Choanephoraceae</taxon>
        <taxon>Choanephoroideae</taxon>
        <taxon>Choanephora</taxon>
    </lineage>
</organism>
<dbReference type="GO" id="GO:0000725">
    <property type="term" value="P:recombinational repair"/>
    <property type="evidence" value="ECO:0007669"/>
    <property type="project" value="TreeGrafter"/>
</dbReference>
<keyword evidence="16" id="KW-1185">Reference proteome</keyword>
<keyword evidence="7" id="KW-0413">Isomerase</keyword>
<dbReference type="Gene3D" id="1.10.486.10">
    <property type="entry name" value="PCRA, domain 4"/>
    <property type="match status" value="2"/>
</dbReference>
<dbReference type="PROSITE" id="PS51217">
    <property type="entry name" value="UVRD_HELICASE_CTER"/>
    <property type="match status" value="1"/>
</dbReference>
<evidence type="ECO:0000256" key="9">
    <source>
        <dbReference type="ARBA" id="ARBA00034808"/>
    </source>
</evidence>